<sequence length="260" mass="27512" precursor="true">MRSTCCGLILFGAVAMLLSGCASLSSSLSCTSDDCGESACTTAECVSETSVGDGCSPGSSSGSACSKCGDRCGCSADRPGPIGEEQKCKKGLAWPPFPRPAKGTTRLVDQYHAAKYWPYPYVCQDREQVRNLIAIQQQNGWMQALTLYSYHFDPATHELTAPGQVHLDWILRHAPQTQRTVFIQSDGDSMISNARLANVEAASTELMAGANLPPIILRTAMPQGRPANEVDAIHRAALATQLPPQINYDAAAISGGGSGS</sequence>
<evidence type="ECO:0000313" key="3">
    <source>
        <dbReference type="Proteomes" id="UP000317318"/>
    </source>
</evidence>
<evidence type="ECO:0000313" key="2">
    <source>
        <dbReference type="EMBL" id="QDT38419.1"/>
    </source>
</evidence>
<evidence type="ECO:0000256" key="1">
    <source>
        <dbReference type="SAM" id="SignalP"/>
    </source>
</evidence>
<dbReference type="KEGG" id="svp:Pan189_28130"/>
<keyword evidence="3" id="KW-1185">Reference proteome</keyword>
<keyword evidence="1" id="KW-0732">Signal</keyword>
<name>A0A517R3E3_9PLAN</name>
<dbReference type="RefSeq" id="WP_145364527.1">
    <property type="nucleotide sequence ID" value="NZ_CP036268.1"/>
</dbReference>
<feature type="signal peptide" evidence="1">
    <location>
        <begin position="1"/>
        <end position="24"/>
    </location>
</feature>
<dbReference type="Proteomes" id="UP000317318">
    <property type="component" value="Chromosome"/>
</dbReference>
<gene>
    <name evidence="2" type="ORF">Pan189_28130</name>
</gene>
<evidence type="ECO:0008006" key="4">
    <source>
        <dbReference type="Google" id="ProtNLM"/>
    </source>
</evidence>
<protein>
    <recommendedName>
        <fullName evidence="4">Lipoprotein</fullName>
    </recommendedName>
</protein>
<reference evidence="2 3" key="1">
    <citation type="submission" date="2019-02" db="EMBL/GenBank/DDBJ databases">
        <title>Deep-cultivation of Planctomycetes and their phenomic and genomic characterization uncovers novel biology.</title>
        <authorList>
            <person name="Wiegand S."/>
            <person name="Jogler M."/>
            <person name="Boedeker C."/>
            <person name="Pinto D."/>
            <person name="Vollmers J."/>
            <person name="Rivas-Marin E."/>
            <person name="Kohn T."/>
            <person name="Peeters S.H."/>
            <person name="Heuer A."/>
            <person name="Rast P."/>
            <person name="Oberbeckmann S."/>
            <person name="Bunk B."/>
            <person name="Jeske O."/>
            <person name="Meyerdierks A."/>
            <person name="Storesund J.E."/>
            <person name="Kallscheuer N."/>
            <person name="Luecker S."/>
            <person name="Lage O.M."/>
            <person name="Pohl T."/>
            <person name="Merkel B.J."/>
            <person name="Hornburger P."/>
            <person name="Mueller R.-W."/>
            <person name="Bruemmer F."/>
            <person name="Labrenz M."/>
            <person name="Spormann A.M."/>
            <person name="Op den Camp H."/>
            <person name="Overmann J."/>
            <person name="Amann R."/>
            <person name="Jetten M.S.M."/>
            <person name="Mascher T."/>
            <person name="Medema M.H."/>
            <person name="Devos D.P."/>
            <person name="Kaster A.-K."/>
            <person name="Ovreas L."/>
            <person name="Rohde M."/>
            <person name="Galperin M.Y."/>
            <person name="Jogler C."/>
        </authorList>
    </citation>
    <scope>NUCLEOTIDE SEQUENCE [LARGE SCALE GENOMIC DNA]</scope>
    <source>
        <strain evidence="2 3">Pan189</strain>
    </source>
</reference>
<feature type="chain" id="PRO_5022230638" description="Lipoprotein" evidence="1">
    <location>
        <begin position="25"/>
        <end position="260"/>
    </location>
</feature>
<accession>A0A517R3E3</accession>
<organism evidence="2 3">
    <name type="scientific">Stratiformator vulcanicus</name>
    <dbReference type="NCBI Taxonomy" id="2527980"/>
    <lineage>
        <taxon>Bacteria</taxon>
        <taxon>Pseudomonadati</taxon>
        <taxon>Planctomycetota</taxon>
        <taxon>Planctomycetia</taxon>
        <taxon>Planctomycetales</taxon>
        <taxon>Planctomycetaceae</taxon>
        <taxon>Stratiformator</taxon>
    </lineage>
</organism>
<dbReference type="PROSITE" id="PS51257">
    <property type="entry name" value="PROKAR_LIPOPROTEIN"/>
    <property type="match status" value="1"/>
</dbReference>
<proteinExistence type="predicted"/>
<dbReference type="OrthoDB" id="213409at2"/>
<dbReference type="AlphaFoldDB" id="A0A517R3E3"/>
<dbReference type="EMBL" id="CP036268">
    <property type="protein sequence ID" value="QDT38419.1"/>
    <property type="molecule type" value="Genomic_DNA"/>
</dbReference>